<dbReference type="EMBL" id="VCGU01000009">
    <property type="protein sequence ID" value="TRY71170.1"/>
    <property type="molecule type" value="Genomic_DNA"/>
</dbReference>
<organism evidence="2 3">
    <name type="scientific">Tigriopus californicus</name>
    <name type="common">Marine copepod</name>
    <dbReference type="NCBI Taxonomy" id="6832"/>
    <lineage>
        <taxon>Eukaryota</taxon>
        <taxon>Metazoa</taxon>
        <taxon>Ecdysozoa</taxon>
        <taxon>Arthropoda</taxon>
        <taxon>Crustacea</taxon>
        <taxon>Multicrustacea</taxon>
        <taxon>Hexanauplia</taxon>
        <taxon>Copepoda</taxon>
        <taxon>Harpacticoida</taxon>
        <taxon>Harpacticidae</taxon>
        <taxon>Tigriopus</taxon>
    </lineage>
</organism>
<keyword evidence="3" id="KW-1185">Reference proteome</keyword>
<name>A0A553P0G5_TIGCA</name>
<dbReference type="GO" id="GO:0045786">
    <property type="term" value="P:negative regulation of cell cycle"/>
    <property type="evidence" value="ECO:0007669"/>
    <property type="project" value="TreeGrafter"/>
</dbReference>
<comment type="caution">
    <text evidence="2">The sequence shown here is derived from an EMBL/GenBank/DDBJ whole genome shotgun (WGS) entry which is preliminary data.</text>
</comment>
<dbReference type="PANTHER" id="PTHR17149">
    <property type="entry name" value="NUCLEAR PROTEIN 1 AND 2"/>
    <property type="match status" value="1"/>
</dbReference>
<sequence>MSESHFDEYEHFNFDQEKNMFSGHSGKQRSKKEAAMNTNHFNPGGHERKIVEKFHNHETKVKLNRKLSKSLLNYSWDRYLLTAPGNWRSLRYVGRLDRGSKSSSSAPWTQCHRSHLWHPY</sequence>
<protein>
    <recommendedName>
        <fullName evidence="4">Nuclear protein 1</fullName>
    </recommendedName>
</protein>
<dbReference type="GO" id="GO:0006357">
    <property type="term" value="P:regulation of transcription by RNA polymerase II"/>
    <property type="evidence" value="ECO:0007669"/>
    <property type="project" value="TreeGrafter"/>
</dbReference>
<proteinExistence type="predicted"/>
<dbReference type="GO" id="GO:0005634">
    <property type="term" value="C:nucleus"/>
    <property type="evidence" value="ECO:0007669"/>
    <property type="project" value="TreeGrafter"/>
</dbReference>
<dbReference type="GO" id="GO:0008285">
    <property type="term" value="P:negative regulation of cell population proliferation"/>
    <property type="evidence" value="ECO:0007669"/>
    <property type="project" value="TreeGrafter"/>
</dbReference>
<evidence type="ECO:0000313" key="3">
    <source>
        <dbReference type="Proteomes" id="UP000318571"/>
    </source>
</evidence>
<dbReference type="PANTHER" id="PTHR17149:SF4">
    <property type="entry name" value="RH17958P"/>
    <property type="match status" value="1"/>
</dbReference>
<dbReference type="InterPro" id="IPR018792">
    <property type="entry name" value="NUPR1-like"/>
</dbReference>
<gene>
    <name evidence="2" type="ORF">TCAL_02371</name>
</gene>
<dbReference type="Pfam" id="PF10195">
    <property type="entry name" value="Phospho_p8"/>
    <property type="match status" value="1"/>
</dbReference>
<dbReference type="Proteomes" id="UP000318571">
    <property type="component" value="Chromosome 9"/>
</dbReference>
<evidence type="ECO:0000256" key="1">
    <source>
        <dbReference type="SAM" id="MobiDB-lite"/>
    </source>
</evidence>
<feature type="region of interest" description="Disordered" evidence="1">
    <location>
        <begin position="19"/>
        <end position="46"/>
    </location>
</feature>
<evidence type="ECO:0008006" key="4">
    <source>
        <dbReference type="Google" id="ProtNLM"/>
    </source>
</evidence>
<evidence type="ECO:0000313" key="2">
    <source>
        <dbReference type="EMBL" id="TRY71170.1"/>
    </source>
</evidence>
<dbReference type="STRING" id="6832.A0A553P0G5"/>
<accession>A0A553P0G5</accession>
<reference evidence="2 3" key="1">
    <citation type="journal article" date="2018" name="Nat. Ecol. Evol.">
        <title>Genomic signatures of mitonuclear coevolution across populations of Tigriopus californicus.</title>
        <authorList>
            <person name="Barreto F.S."/>
            <person name="Watson E.T."/>
            <person name="Lima T.G."/>
            <person name="Willett C.S."/>
            <person name="Edmands S."/>
            <person name="Li W."/>
            <person name="Burton R.S."/>
        </authorList>
    </citation>
    <scope>NUCLEOTIDE SEQUENCE [LARGE SCALE GENOMIC DNA]</scope>
    <source>
        <strain evidence="2 3">San Diego</strain>
    </source>
</reference>
<dbReference type="AlphaFoldDB" id="A0A553P0G5"/>